<gene>
    <name evidence="2" type="ORF">EB796_015604</name>
</gene>
<feature type="signal peptide" evidence="1">
    <location>
        <begin position="1"/>
        <end position="23"/>
    </location>
</feature>
<dbReference type="EMBL" id="VXIV02002354">
    <property type="protein sequence ID" value="KAF6026083.1"/>
    <property type="molecule type" value="Genomic_DNA"/>
</dbReference>
<sequence>MRTAAKVIISLLLLLYYIEMNTALVCPQYWESQMECSCFHGCFKCSDITENYDIEQCLEVCKDTGALLVDQPACLGTNYEDSKKRKRRHINKKINLRKLLSLPTQ</sequence>
<comment type="caution">
    <text evidence="2">The sequence shown here is derived from an EMBL/GenBank/DDBJ whole genome shotgun (WGS) entry which is preliminary data.</text>
</comment>
<keyword evidence="3" id="KW-1185">Reference proteome</keyword>
<dbReference type="AlphaFoldDB" id="A0A7J7JJU9"/>
<evidence type="ECO:0000313" key="2">
    <source>
        <dbReference type="EMBL" id="KAF6026083.1"/>
    </source>
</evidence>
<accession>A0A7J7JJU9</accession>
<keyword evidence="1" id="KW-0732">Signal</keyword>
<proteinExistence type="predicted"/>
<protein>
    <submittedName>
        <fullName evidence="2">Uncharacterized protein</fullName>
    </submittedName>
</protein>
<reference evidence="2" key="1">
    <citation type="submission" date="2020-06" db="EMBL/GenBank/DDBJ databases">
        <title>Draft genome of Bugula neritina, a colonial animal packing powerful symbionts and potential medicines.</title>
        <authorList>
            <person name="Rayko M."/>
        </authorList>
    </citation>
    <scope>NUCLEOTIDE SEQUENCE [LARGE SCALE GENOMIC DNA]</scope>
    <source>
        <strain evidence="2">Kwan_BN1</strain>
    </source>
</reference>
<name>A0A7J7JJU9_BUGNE</name>
<evidence type="ECO:0000313" key="3">
    <source>
        <dbReference type="Proteomes" id="UP000593567"/>
    </source>
</evidence>
<dbReference type="Proteomes" id="UP000593567">
    <property type="component" value="Unassembled WGS sequence"/>
</dbReference>
<evidence type="ECO:0000256" key="1">
    <source>
        <dbReference type="SAM" id="SignalP"/>
    </source>
</evidence>
<feature type="chain" id="PRO_5029759412" evidence="1">
    <location>
        <begin position="24"/>
        <end position="105"/>
    </location>
</feature>
<organism evidence="2 3">
    <name type="scientific">Bugula neritina</name>
    <name type="common">Brown bryozoan</name>
    <name type="synonym">Sertularia neritina</name>
    <dbReference type="NCBI Taxonomy" id="10212"/>
    <lineage>
        <taxon>Eukaryota</taxon>
        <taxon>Metazoa</taxon>
        <taxon>Spiralia</taxon>
        <taxon>Lophotrochozoa</taxon>
        <taxon>Bryozoa</taxon>
        <taxon>Gymnolaemata</taxon>
        <taxon>Cheilostomatida</taxon>
        <taxon>Flustrina</taxon>
        <taxon>Buguloidea</taxon>
        <taxon>Bugulidae</taxon>
        <taxon>Bugula</taxon>
    </lineage>
</organism>